<protein>
    <submittedName>
        <fullName evidence="8">VanZ like family</fullName>
    </submittedName>
</protein>
<dbReference type="InterPro" id="IPR010432">
    <property type="entry name" value="RDD"/>
</dbReference>
<feature type="transmembrane region" description="Helical" evidence="5">
    <location>
        <begin position="254"/>
        <end position="272"/>
    </location>
</feature>
<evidence type="ECO:0000256" key="2">
    <source>
        <dbReference type="ARBA" id="ARBA00022692"/>
    </source>
</evidence>
<name>A0A1C6G6T8_9FIRM</name>
<feature type="transmembrane region" description="Helical" evidence="5">
    <location>
        <begin position="217"/>
        <end position="239"/>
    </location>
</feature>
<evidence type="ECO:0000259" key="7">
    <source>
        <dbReference type="Pfam" id="PF06271"/>
    </source>
</evidence>
<dbReference type="PANTHER" id="PTHR36834:SF1">
    <property type="entry name" value="INTEGRAL MEMBRANE PROTEIN"/>
    <property type="match status" value="1"/>
</dbReference>
<feature type="domain" description="RDD" evidence="7">
    <location>
        <begin position="213"/>
        <end position="371"/>
    </location>
</feature>
<reference evidence="8" key="1">
    <citation type="submission" date="2015-09" db="EMBL/GenBank/DDBJ databases">
        <authorList>
            <consortium name="Pathogen Informatics"/>
        </authorList>
    </citation>
    <scope>NUCLEOTIDE SEQUENCE</scope>
    <source>
        <strain evidence="8">2789STDY5834896</strain>
    </source>
</reference>
<evidence type="ECO:0000256" key="5">
    <source>
        <dbReference type="SAM" id="Phobius"/>
    </source>
</evidence>
<feature type="transmembrane region" description="Helical" evidence="5">
    <location>
        <begin position="174"/>
        <end position="196"/>
    </location>
</feature>
<keyword evidence="3 5" id="KW-1133">Transmembrane helix</keyword>
<dbReference type="GO" id="GO:0016020">
    <property type="term" value="C:membrane"/>
    <property type="evidence" value="ECO:0007669"/>
    <property type="project" value="UniProtKB-SubCell"/>
</dbReference>
<dbReference type="Pfam" id="PF04892">
    <property type="entry name" value="VanZ"/>
    <property type="match status" value="1"/>
</dbReference>
<proteinExistence type="predicted"/>
<dbReference type="InterPro" id="IPR053150">
    <property type="entry name" value="Teicoplanin_resist-assoc"/>
</dbReference>
<evidence type="ECO:0000259" key="6">
    <source>
        <dbReference type="Pfam" id="PF04892"/>
    </source>
</evidence>
<accession>A0A1C6G6T8</accession>
<keyword evidence="2 5" id="KW-0812">Transmembrane</keyword>
<feature type="transmembrane region" description="Helical" evidence="5">
    <location>
        <begin position="144"/>
        <end position="162"/>
    </location>
</feature>
<feature type="domain" description="VanZ-like" evidence="6">
    <location>
        <begin position="48"/>
        <end position="191"/>
    </location>
</feature>
<dbReference type="Pfam" id="PF06271">
    <property type="entry name" value="RDD"/>
    <property type="match status" value="1"/>
</dbReference>
<feature type="transmembrane region" description="Helical" evidence="5">
    <location>
        <begin position="337"/>
        <end position="360"/>
    </location>
</feature>
<feature type="transmembrane region" description="Helical" evidence="5">
    <location>
        <begin position="111"/>
        <end position="132"/>
    </location>
</feature>
<dbReference type="InterPro" id="IPR021192">
    <property type="entry name" value="UCP031578_Vanz/RDD"/>
</dbReference>
<dbReference type="AlphaFoldDB" id="A0A1C6G6T8"/>
<keyword evidence="4 5" id="KW-0472">Membrane</keyword>
<feature type="transmembrane region" description="Helical" evidence="5">
    <location>
        <begin position="6"/>
        <end position="29"/>
    </location>
</feature>
<evidence type="ECO:0000256" key="4">
    <source>
        <dbReference type="ARBA" id="ARBA00023136"/>
    </source>
</evidence>
<evidence type="ECO:0000313" key="8">
    <source>
        <dbReference type="EMBL" id="SCJ41011.1"/>
    </source>
</evidence>
<dbReference type="InterPro" id="IPR006976">
    <property type="entry name" value="VanZ-like"/>
</dbReference>
<feature type="transmembrane region" description="Helical" evidence="5">
    <location>
        <begin position="36"/>
        <end position="58"/>
    </location>
</feature>
<evidence type="ECO:0000256" key="3">
    <source>
        <dbReference type="ARBA" id="ARBA00022989"/>
    </source>
</evidence>
<sequence>MSSYLLPIKAAILLFPLLAAVFTLPYILVQYRRYGALLMLRVAVVYSFILYLMCAYFLTILPLPPVGEVAQYTRPIVQLRPFQFVRDFLAGSGFVPGDVHTWLPAMKASTFYQAVFNVLLVLPFGVYLHYYFDRGFWSTSLLSFLLSLSFELIQLSALFGMYPRPYRLFDVDDLLLNTIGGVIGWVITPLFCWFLPPRERLDARSYQKGRRVSYTRRLVALAVDWAGIGGCMLAGALLLRGTGLPTAVVQKPQNLALLYICAVVFYFFFFPWSSGGRTLGKLLVGIKLVGGDGQPPHLGQLALRYSLLYFVLLPAPVLAAALTGVLPNTNGPAHTALFLLCGGLIAIPILFTFHVFAGLLTGKDRLFYDELSHTYNQSTVRAPNDPPTARD</sequence>
<dbReference type="PIRSF" id="PIRSF031578">
    <property type="entry name" value="Uncharacterised_Vanz_RDD-cont"/>
    <property type="match status" value="1"/>
</dbReference>
<dbReference type="PANTHER" id="PTHR36834">
    <property type="entry name" value="MEMBRANE PROTEIN-RELATED"/>
    <property type="match status" value="1"/>
</dbReference>
<dbReference type="EMBL" id="FMHG01000001">
    <property type="protein sequence ID" value="SCJ41011.1"/>
    <property type="molecule type" value="Genomic_DNA"/>
</dbReference>
<evidence type="ECO:0000256" key="1">
    <source>
        <dbReference type="ARBA" id="ARBA00004141"/>
    </source>
</evidence>
<comment type="subcellular location">
    <subcellularLocation>
        <location evidence="1">Membrane</location>
        <topology evidence="1">Multi-pass membrane protein</topology>
    </subcellularLocation>
</comment>
<gene>
    <name evidence="8" type="ORF">SAMEA3545359_00253</name>
</gene>
<organism evidence="8">
    <name type="scientific">uncultured Anaerotruncus sp</name>
    <dbReference type="NCBI Taxonomy" id="905011"/>
    <lineage>
        <taxon>Bacteria</taxon>
        <taxon>Bacillati</taxon>
        <taxon>Bacillota</taxon>
        <taxon>Clostridia</taxon>
        <taxon>Eubacteriales</taxon>
        <taxon>Oscillospiraceae</taxon>
        <taxon>Anaerotruncus</taxon>
        <taxon>environmental samples</taxon>
    </lineage>
</organism>
<feature type="transmembrane region" description="Helical" evidence="5">
    <location>
        <begin position="307"/>
        <end position="325"/>
    </location>
</feature>